<accession>A0ABY8VUH1</accession>
<reference evidence="2 3" key="1">
    <citation type="journal article" date="2023" name="Microbiol. Resour. Announc.">
        <title>Complete Genome Sequence of Mycobacterium wuenschmanii, a novel Nontuberculous Mycobacterium Isolated from a captive population of Amazon Milk Frogs.</title>
        <authorList>
            <person name="Hicks J."/>
            <person name="Zeineldin M."/>
            <person name="Ward H."/>
            <person name="Wuenschmann A."/>
            <person name="Camp P."/>
            <person name="Farrell D."/>
            <person name="Lehman K."/>
            <person name="Thacker T."/>
            <person name="Cuthbert E."/>
        </authorList>
    </citation>
    <scope>NUCLEOTIDE SEQUENCE [LARGE SCALE GENOMIC DNA]</scope>
    <source>
        <strain evidence="2 3">Wuenschmanii</strain>
    </source>
</reference>
<evidence type="ECO:0000313" key="2">
    <source>
        <dbReference type="EMBL" id="WIM86601.1"/>
    </source>
</evidence>
<gene>
    <name evidence="2" type="ORF">PT015_17120</name>
</gene>
<feature type="signal peptide" evidence="1">
    <location>
        <begin position="1"/>
        <end position="22"/>
    </location>
</feature>
<keyword evidence="3" id="KW-1185">Reference proteome</keyword>
<protein>
    <recommendedName>
        <fullName evidence="4">Secreted protein</fullName>
    </recommendedName>
</protein>
<keyword evidence="1" id="KW-0732">Signal</keyword>
<evidence type="ECO:0000256" key="1">
    <source>
        <dbReference type="SAM" id="SignalP"/>
    </source>
</evidence>
<name>A0ABY8VUH1_9MYCO</name>
<organism evidence="2 3">
    <name type="scientific">Candidatus Mycobacterium wuenschmannii</name>
    <dbReference type="NCBI Taxonomy" id="3027808"/>
    <lineage>
        <taxon>Bacteria</taxon>
        <taxon>Bacillati</taxon>
        <taxon>Actinomycetota</taxon>
        <taxon>Actinomycetes</taxon>
        <taxon>Mycobacteriales</taxon>
        <taxon>Mycobacteriaceae</taxon>
        <taxon>Mycobacterium</taxon>
    </lineage>
</organism>
<proteinExistence type="predicted"/>
<evidence type="ECO:0000313" key="3">
    <source>
        <dbReference type="Proteomes" id="UP001236585"/>
    </source>
</evidence>
<sequence>MKRAWVGALLLGAVVAAPPATADPLPDLSGYTEANPDDFGNYYNYPATYGINFSVAAGYRCRITYTWKANPNVKDAWCWGDLPGTASNAVSVRLGMDSDPARFYNGDLAGIEEYHPPPPNVNPPQQVDPASYKLLPAGSKVAYSGSATCAAADAMTVCVLGEHGFVLKPDGSQAF</sequence>
<dbReference type="EMBL" id="CP126981">
    <property type="protein sequence ID" value="WIM86601.1"/>
    <property type="molecule type" value="Genomic_DNA"/>
</dbReference>
<dbReference type="RefSeq" id="WP_285186028.1">
    <property type="nucleotide sequence ID" value="NZ_CP126981.1"/>
</dbReference>
<evidence type="ECO:0008006" key="4">
    <source>
        <dbReference type="Google" id="ProtNLM"/>
    </source>
</evidence>
<feature type="chain" id="PRO_5046212283" description="Secreted protein" evidence="1">
    <location>
        <begin position="23"/>
        <end position="175"/>
    </location>
</feature>
<dbReference type="Proteomes" id="UP001236585">
    <property type="component" value="Chromosome"/>
</dbReference>